<accession>A0A9Q5ZGE0</accession>
<dbReference type="Proteomes" id="UP000222310">
    <property type="component" value="Unassembled WGS sequence"/>
</dbReference>
<dbReference type="GeneID" id="57094316"/>
<dbReference type="RefSeq" id="WP_099066542.1">
    <property type="nucleotide sequence ID" value="NZ_LAHD01000005.1"/>
</dbReference>
<name>A0A9Q5ZGE0_NOSLI</name>
<dbReference type="EMBL" id="LAHD01000005">
    <property type="protein sequence ID" value="PHK06756.1"/>
    <property type="molecule type" value="Genomic_DNA"/>
</dbReference>
<organism evidence="1 2">
    <name type="scientific">Nostoc linckia z8</name>
    <dbReference type="NCBI Taxonomy" id="1628746"/>
    <lineage>
        <taxon>Bacteria</taxon>
        <taxon>Bacillati</taxon>
        <taxon>Cyanobacteriota</taxon>
        <taxon>Cyanophyceae</taxon>
        <taxon>Nostocales</taxon>
        <taxon>Nostocaceae</taxon>
        <taxon>Nostoc</taxon>
    </lineage>
</organism>
<comment type="caution">
    <text evidence="1">The sequence shown here is derived from an EMBL/GenBank/DDBJ whole genome shotgun (WGS) entry which is preliminary data.</text>
</comment>
<reference evidence="1 2" key="1">
    <citation type="submission" date="2015-02" db="EMBL/GenBank/DDBJ databases">
        <title>Nostoc linckia genome annotation.</title>
        <authorList>
            <person name="Zhou Z."/>
        </authorList>
    </citation>
    <scope>NUCLEOTIDE SEQUENCE [LARGE SCALE GENOMIC DNA]</scope>
    <source>
        <strain evidence="2">z8</strain>
    </source>
</reference>
<gene>
    <name evidence="1" type="ORF">VF08_03220</name>
</gene>
<evidence type="ECO:0000313" key="2">
    <source>
        <dbReference type="Proteomes" id="UP000222310"/>
    </source>
</evidence>
<proteinExistence type="predicted"/>
<protein>
    <submittedName>
        <fullName evidence="1">Uncharacterized protein</fullName>
    </submittedName>
</protein>
<sequence length="96" mass="11146">MMLLHRIKCDRFAENLFLSLHITNLLPLTDITKRMTKNRGRGRPKGYSPVSSLPIVKGRKAWAMEAELWEWLEAQPNQAAVLREAIALLKYKKERS</sequence>
<evidence type="ECO:0000313" key="1">
    <source>
        <dbReference type="EMBL" id="PHK06756.1"/>
    </source>
</evidence>
<dbReference type="AlphaFoldDB" id="A0A9Q5ZGE0"/>